<sequence>MKSERGLSFLSNIVKDVNQLCQTLHLLTTANHPQTNGLTERFNRILADRLSMHVDIEQRNWDNILPFVTFICNSGKQDTTGFRPFFLIHGRDIQMPLNVILPNNTETHDNYVKHLVTKSEKANQLEKCDIIAAQVDDKR</sequence>
<dbReference type="Gene3D" id="3.30.420.10">
    <property type="entry name" value="Ribonuclease H-like superfamily/Ribonuclease H"/>
    <property type="match status" value="1"/>
</dbReference>
<dbReference type="InterPro" id="IPR036397">
    <property type="entry name" value="RNaseH_sf"/>
</dbReference>
<name>A0A8X6P4F1_NEPPI</name>
<dbReference type="SUPFAM" id="SSF53098">
    <property type="entry name" value="Ribonuclease H-like"/>
    <property type="match status" value="1"/>
</dbReference>
<keyword evidence="3" id="KW-1185">Reference proteome</keyword>
<feature type="domain" description="Integrase catalytic" evidence="1">
    <location>
        <begin position="1"/>
        <end position="92"/>
    </location>
</feature>
<organism evidence="2 3">
    <name type="scientific">Nephila pilipes</name>
    <name type="common">Giant wood spider</name>
    <name type="synonym">Nephila maculata</name>
    <dbReference type="NCBI Taxonomy" id="299642"/>
    <lineage>
        <taxon>Eukaryota</taxon>
        <taxon>Metazoa</taxon>
        <taxon>Ecdysozoa</taxon>
        <taxon>Arthropoda</taxon>
        <taxon>Chelicerata</taxon>
        <taxon>Arachnida</taxon>
        <taxon>Araneae</taxon>
        <taxon>Araneomorphae</taxon>
        <taxon>Entelegynae</taxon>
        <taxon>Araneoidea</taxon>
        <taxon>Nephilidae</taxon>
        <taxon>Nephila</taxon>
    </lineage>
</organism>
<dbReference type="GO" id="GO:0015074">
    <property type="term" value="P:DNA integration"/>
    <property type="evidence" value="ECO:0007669"/>
    <property type="project" value="InterPro"/>
</dbReference>
<evidence type="ECO:0000259" key="1">
    <source>
        <dbReference type="PROSITE" id="PS50994"/>
    </source>
</evidence>
<dbReference type="InterPro" id="IPR001584">
    <property type="entry name" value="Integrase_cat-core"/>
</dbReference>
<proteinExistence type="predicted"/>
<dbReference type="OrthoDB" id="6428870at2759"/>
<dbReference type="AlphaFoldDB" id="A0A8X6P4F1"/>
<dbReference type="PROSITE" id="PS50994">
    <property type="entry name" value="INTEGRASE"/>
    <property type="match status" value="1"/>
</dbReference>
<dbReference type="InterPro" id="IPR012337">
    <property type="entry name" value="RNaseH-like_sf"/>
</dbReference>
<protein>
    <submittedName>
        <fullName evidence="2">Retrovirus-related Pol polyprotein from transposon 297</fullName>
    </submittedName>
</protein>
<gene>
    <name evidence="2" type="primary">pol_4332</name>
    <name evidence="2" type="ORF">NPIL_122531</name>
</gene>
<dbReference type="PANTHER" id="PTHR37984:SF5">
    <property type="entry name" value="PROTEIN NYNRIN-LIKE"/>
    <property type="match status" value="1"/>
</dbReference>
<accession>A0A8X6P4F1</accession>
<comment type="caution">
    <text evidence="2">The sequence shown here is derived from an EMBL/GenBank/DDBJ whole genome shotgun (WGS) entry which is preliminary data.</text>
</comment>
<dbReference type="PANTHER" id="PTHR37984">
    <property type="entry name" value="PROTEIN CBG26694"/>
    <property type="match status" value="1"/>
</dbReference>
<dbReference type="GO" id="GO:0003676">
    <property type="term" value="F:nucleic acid binding"/>
    <property type="evidence" value="ECO:0007669"/>
    <property type="project" value="InterPro"/>
</dbReference>
<dbReference type="Proteomes" id="UP000887013">
    <property type="component" value="Unassembled WGS sequence"/>
</dbReference>
<dbReference type="EMBL" id="BMAW01016159">
    <property type="protein sequence ID" value="GFT47697.1"/>
    <property type="molecule type" value="Genomic_DNA"/>
</dbReference>
<evidence type="ECO:0000313" key="3">
    <source>
        <dbReference type="Proteomes" id="UP000887013"/>
    </source>
</evidence>
<reference evidence="2" key="1">
    <citation type="submission" date="2020-08" db="EMBL/GenBank/DDBJ databases">
        <title>Multicomponent nature underlies the extraordinary mechanical properties of spider dragline silk.</title>
        <authorList>
            <person name="Kono N."/>
            <person name="Nakamura H."/>
            <person name="Mori M."/>
            <person name="Yoshida Y."/>
            <person name="Ohtoshi R."/>
            <person name="Malay A.D."/>
            <person name="Moran D.A.P."/>
            <person name="Tomita M."/>
            <person name="Numata K."/>
            <person name="Arakawa K."/>
        </authorList>
    </citation>
    <scope>NUCLEOTIDE SEQUENCE</scope>
</reference>
<dbReference type="InterPro" id="IPR050951">
    <property type="entry name" value="Retrovirus_Pol_polyprotein"/>
</dbReference>
<evidence type="ECO:0000313" key="2">
    <source>
        <dbReference type="EMBL" id="GFT47697.1"/>
    </source>
</evidence>